<evidence type="ECO:0000313" key="1">
    <source>
        <dbReference type="EMBL" id="GAA2908234.1"/>
    </source>
</evidence>
<reference evidence="1 2" key="1">
    <citation type="journal article" date="2019" name="Int. J. Syst. Evol. Microbiol.">
        <title>The Global Catalogue of Microorganisms (GCM) 10K type strain sequencing project: providing services to taxonomists for standard genome sequencing and annotation.</title>
        <authorList>
            <consortium name="The Broad Institute Genomics Platform"/>
            <consortium name="The Broad Institute Genome Sequencing Center for Infectious Disease"/>
            <person name="Wu L."/>
            <person name="Ma J."/>
        </authorList>
    </citation>
    <scope>NUCLEOTIDE SEQUENCE [LARGE SCALE GENOMIC DNA]</scope>
    <source>
        <strain evidence="1 2">JCM 4087</strain>
    </source>
</reference>
<dbReference type="Proteomes" id="UP001501102">
    <property type="component" value="Unassembled WGS sequence"/>
</dbReference>
<comment type="caution">
    <text evidence="1">The sequence shown here is derived from an EMBL/GenBank/DDBJ whole genome shotgun (WGS) entry which is preliminary data.</text>
</comment>
<evidence type="ECO:0000313" key="2">
    <source>
        <dbReference type="Proteomes" id="UP001501102"/>
    </source>
</evidence>
<sequence>MAGAWDRGPVPRTGADLGFDTACWLVDAVERGSPGLEALAACPGTR</sequence>
<keyword evidence="2" id="KW-1185">Reference proteome</keyword>
<dbReference type="EMBL" id="BAAAXZ010000002">
    <property type="protein sequence ID" value="GAA2908234.1"/>
    <property type="molecule type" value="Genomic_DNA"/>
</dbReference>
<accession>A0ABN3W9L6</accession>
<organism evidence="1 2">
    <name type="scientific">Streptomyces thioluteus</name>
    <dbReference type="NCBI Taxonomy" id="66431"/>
    <lineage>
        <taxon>Bacteria</taxon>
        <taxon>Bacillati</taxon>
        <taxon>Actinomycetota</taxon>
        <taxon>Actinomycetes</taxon>
        <taxon>Kitasatosporales</taxon>
        <taxon>Streptomycetaceae</taxon>
        <taxon>Streptomyces</taxon>
    </lineage>
</organism>
<name>A0ABN3W9L6_STRTU</name>
<protein>
    <submittedName>
        <fullName evidence="1">Uncharacterized protein</fullName>
    </submittedName>
</protein>
<gene>
    <name evidence="1" type="ORF">GCM10020221_00420</name>
</gene>
<proteinExistence type="predicted"/>